<organism evidence="3 4">
    <name type="scientific">Mycolicibacterium arabiense</name>
    <dbReference type="NCBI Taxonomy" id="1286181"/>
    <lineage>
        <taxon>Bacteria</taxon>
        <taxon>Bacillati</taxon>
        <taxon>Actinomycetota</taxon>
        <taxon>Actinomycetes</taxon>
        <taxon>Mycobacteriales</taxon>
        <taxon>Mycobacteriaceae</taxon>
        <taxon>Mycolicibacterium</taxon>
    </lineage>
</organism>
<dbReference type="Proteomes" id="UP000467428">
    <property type="component" value="Chromosome"/>
</dbReference>
<evidence type="ECO:0000313" key="4">
    <source>
        <dbReference type="Proteomes" id="UP000467428"/>
    </source>
</evidence>
<dbReference type="RefSeq" id="WP_163920426.1">
    <property type="nucleotide sequence ID" value="NZ_AP022593.1"/>
</dbReference>
<protein>
    <submittedName>
        <fullName evidence="3">Short-chain dehydrogenase</fullName>
    </submittedName>
</protein>
<dbReference type="PANTHER" id="PTHR44196">
    <property type="entry name" value="DEHYDROGENASE/REDUCTASE SDR FAMILY MEMBER 7B"/>
    <property type="match status" value="1"/>
</dbReference>
<dbReference type="GO" id="GO:0016020">
    <property type="term" value="C:membrane"/>
    <property type="evidence" value="ECO:0007669"/>
    <property type="project" value="TreeGrafter"/>
</dbReference>
<dbReference type="PANTHER" id="PTHR44196:SF1">
    <property type="entry name" value="DEHYDROGENASE_REDUCTASE SDR FAMILY MEMBER 7B"/>
    <property type="match status" value="1"/>
</dbReference>
<evidence type="ECO:0000313" key="3">
    <source>
        <dbReference type="EMBL" id="BBY50764.1"/>
    </source>
</evidence>
<name>A0A7I7S1H0_9MYCO</name>
<proteinExistence type="inferred from homology"/>
<dbReference type="SUPFAM" id="SSF51735">
    <property type="entry name" value="NAD(P)-binding Rossmann-fold domains"/>
    <property type="match status" value="1"/>
</dbReference>
<dbReference type="InterPro" id="IPR020904">
    <property type="entry name" value="Sc_DH/Rdtase_CS"/>
</dbReference>
<reference evidence="3 4" key="1">
    <citation type="journal article" date="2019" name="Emerg. Microbes Infect.">
        <title>Comprehensive subspecies identification of 175 nontuberculous mycobacteria species based on 7547 genomic profiles.</title>
        <authorList>
            <person name="Matsumoto Y."/>
            <person name="Kinjo T."/>
            <person name="Motooka D."/>
            <person name="Nabeya D."/>
            <person name="Jung N."/>
            <person name="Uechi K."/>
            <person name="Horii T."/>
            <person name="Iida T."/>
            <person name="Fujita J."/>
            <person name="Nakamura S."/>
        </authorList>
    </citation>
    <scope>NUCLEOTIDE SEQUENCE [LARGE SCALE GENOMIC DNA]</scope>
    <source>
        <strain evidence="3 4">JCM 18538</strain>
    </source>
</reference>
<dbReference type="EMBL" id="AP022593">
    <property type="protein sequence ID" value="BBY50764.1"/>
    <property type="molecule type" value="Genomic_DNA"/>
</dbReference>
<dbReference type="Gene3D" id="3.40.50.720">
    <property type="entry name" value="NAD(P)-binding Rossmann-like Domain"/>
    <property type="match status" value="1"/>
</dbReference>
<accession>A0A7I7S1H0</accession>
<dbReference type="InterPro" id="IPR036291">
    <property type="entry name" value="NAD(P)-bd_dom_sf"/>
</dbReference>
<evidence type="ECO:0000256" key="2">
    <source>
        <dbReference type="ARBA" id="ARBA00023002"/>
    </source>
</evidence>
<dbReference type="KEGG" id="marz:MARA_42320"/>
<dbReference type="Pfam" id="PF00106">
    <property type="entry name" value="adh_short"/>
    <property type="match status" value="1"/>
</dbReference>
<geneLocation type="plasmid" evidence="4">
    <name>pjcm18538 dna</name>
</geneLocation>
<comment type="similarity">
    <text evidence="1">Belongs to the short-chain dehydrogenases/reductases (SDR) family.</text>
</comment>
<dbReference type="PRINTS" id="PR00081">
    <property type="entry name" value="GDHRDH"/>
</dbReference>
<gene>
    <name evidence="3" type="ORF">MARA_42320</name>
</gene>
<evidence type="ECO:0000256" key="1">
    <source>
        <dbReference type="ARBA" id="ARBA00006484"/>
    </source>
</evidence>
<keyword evidence="4" id="KW-1185">Reference proteome</keyword>
<dbReference type="AlphaFoldDB" id="A0A7I7S1H0"/>
<keyword evidence="2" id="KW-0560">Oxidoreductase</keyword>
<dbReference type="GO" id="GO:0016491">
    <property type="term" value="F:oxidoreductase activity"/>
    <property type="evidence" value="ECO:0007669"/>
    <property type="project" value="UniProtKB-KW"/>
</dbReference>
<dbReference type="PROSITE" id="PS00061">
    <property type="entry name" value="ADH_SHORT"/>
    <property type="match status" value="1"/>
</dbReference>
<sequence>MTATPRPTVLITGASSGIGRATALRYAARGCRLALVARGVDELRLVEAECMAAGAPDVLVHSADIGTAAEVDAAFAAAVERLGSVQVVVQNGAVAAFGEFIDLPAEVFDSVIRTNVNGAANVSRAAVRHFRATGCGQLVVIGSLLGHAAVPYMGAYVMSKFAITAMVRMLRQETRRTPGIAVHGIYPGAVDTPIYPRSANFFGRRARVLPVKDGPDKMARAIVAATDSGRSSEHQVGKANRPMLVAYRFLPSAFDVMVGPLLRLGGFRREEQEPMTGNALVPSEAVCTR</sequence>
<dbReference type="InterPro" id="IPR002347">
    <property type="entry name" value="SDR_fam"/>
</dbReference>